<dbReference type="PANTHER" id="PTHR46334">
    <property type="entry name" value="COSTARS FAMILY PROTEIN ABRACL"/>
    <property type="match status" value="1"/>
</dbReference>
<evidence type="ECO:0000313" key="4">
    <source>
        <dbReference type="Proteomes" id="UP001295423"/>
    </source>
</evidence>
<proteinExistence type="inferred from homology"/>
<dbReference type="Pfam" id="PF14705">
    <property type="entry name" value="Costars"/>
    <property type="match status" value="1"/>
</dbReference>
<dbReference type="InterPro" id="IPR044302">
    <property type="entry name" value="Costars"/>
</dbReference>
<comment type="caution">
    <text evidence="3">The sequence shown here is derived from an EMBL/GenBank/DDBJ whole genome shotgun (WGS) entry which is preliminary data.</text>
</comment>
<evidence type="ECO:0000259" key="2">
    <source>
        <dbReference type="SMART" id="SM01283"/>
    </source>
</evidence>
<organism evidence="3 4">
    <name type="scientific">Cylindrotheca closterium</name>
    <dbReference type="NCBI Taxonomy" id="2856"/>
    <lineage>
        <taxon>Eukaryota</taxon>
        <taxon>Sar</taxon>
        <taxon>Stramenopiles</taxon>
        <taxon>Ochrophyta</taxon>
        <taxon>Bacillariophyta</taxon>
        <taxon>Bacillariophyceae</taxon>
        <taxon>Bacillariophycidae</taxon>
        <taxon>Bacillariales</taxon>
        <taxon>Bacillariaceae</taxon>
        <taxon>Cylindrotheca</taxon>
    </lineage>
</organism>
<accession>A0AAD2JPY3</accession>
<dbReference type="SMART" id="SM01283">
    <property type="entry name" value="Costars"/>
    <property type="match status" value="1"/>
</dbReference>
<feature type="domain" description="Costars" evidence="2">
    <location>
        <begin position="27"/>
        <end position="102"/>
    </location>
</feature>
<dbReference type="Gene3D" id="1.10.10.1540">
    <property type="entry name" value="Costar domain"/>
    <property type="match status" value="1"/>
</dbReference>
<dbReference type="GO" id="GO:0032970">
    <property type="term" value="P:regulation of actin filament-based process"/>
    <property type="evidence" value="ECO:0007669"/>
    <property type="project" value="TreeGrafter"/>
</dbReference>
<dbReference type="EMBL" id="CAKOGP040002424">
    <property type="protein sequence ID" value="CAJ1969580.1"/>
    <property type="molecule type" value="Genomic_DNA"/>
</dbReference>
<reference evidence="3" key="1">
    <citation type="submission" date="2023-08" db="EMBL/GenBank/DDBJ databases">
        <authorList>
            <person name="Audoor S."/>
            <person name="Bilcke G."/>
        </authorList>
    </citation>
    <scope>NUCLEOTIDE SEQUENCE</scope>
</reference>
<sequence length="104" mass="11512">MSTPVSSPVDIKSEVLKSDSIISEQATRLEEECQQLLSDIKRIGEPGEPFVLFGDLFDDDNVQNYYEALVGTLKSAKKRGLIDFKGQMLLKGAHDNVKITILNA</sequence>
<keyword evidence="4" id="KW-1185">Reference proteome</keyword>
<dbReference type="AlphaFoldDB" id="A0AAD2JPY3"/>
<evidence type="ECO:0000256" key="1">
    <source>
        <dbReference type="ARBA" id="ARBA00006126"/>
    </source>
</evidence>
<evidence type="ECO:0000313" key="3">
    <source>
        <dbReference type="EMBL" id="CAJ1969580.1"/>
    </source>
</evidence>
<gene>
    <name evidence="3" type="ORF">CYCCA115_LOCUS23783</name>
</gene>
<comment type="similarity">
    <text evidence="1">Belongs to the costars family.</text>
</comment>
<protein>
    <recommendedName>
        <fullName evidence="2">Costars domain-containing protein</fullName>
    </recommendedName>
</protein>
<dbReference type="PANTHER" id="PTHR46334:SF1">
    <property type="entry name" value="COSTARS FAMILY PROTEIN ABRACL"/>
    <property type="match status" value="1"/>
</dbReference>
<dbReference type="Proteomes" id="UP001295423">
    <property type="component" value="Unassembled WGS sequence"/>
</dbReference>
<name>A0AAD2JPY3_9STRA</name>
<dbReference type="InterPro" id="IPR038095">
    <property type="entry name" value="Costars_sf"/>
</dbReference>
<dbReference type="InterPro" id="IPR027817">
    <property type="entry name" value="Costars_dom"/>
</dbReference>